<feature type="transmembrane region" description="Helical" evidence="2">
    <location>
        <begin position="164"/>
        <end position="190"/>
    </location>
</feature>
<keyword evidence="2" id="KW-1133">Transmembrane helix</keyword>
<evidence type="ECO:0000313" key="4">
    <source>
        <dbReference type="Proteomes" id="UP001419268"/>
    </source>
</evidence>
<accession>A0AAP0JWH2</accession>
<dbReference type="EMBL" id="JBBNAG010000004">
    <property type="protein sequence ID" value="KAK9141331.1"/>
    <property type="molecule type" value="Genomic_DNA"/>
</dbReference>
<dbReference type="Proteomes" id="UP001419268">
    <property type="component" value="Unassembled WGS sequence"/>
</dbReference>
<feature type="region of interest" description="Disordered" evidence="1">
    <location>
        <begin position="1"/>
        <end position="95"/>
    </location>
</feature>
<comment type="caution">
    <text evidence="3">The sequence shown here is derived from an EMBL/GenBank/DDBJ whole genome shotgun (WGS) entry which is preliminary data.</text>
</comment>
<protein>
    <submittedName>
        <fullName evidence="3">Uncharacterized protein</fullName>
    </submittedName>
</protein>
<feature type="compositionally biased region" description="Low complexity" evidence="1">
    <location>
        <begin position="80"/>
        <end position="95"/>
    </location>
</feature>
<keyword evidence="2" id="KW-0812">Transmembrane</keyword>
<proteinExistence type="predicted"/>
<reference evidence="3 4" key="1">
    <citation type="submission" date="2024-01" db="EMBL/GenBank/DDBJ databases">
        <title>Genome assemblies of Stephania.</title>
        <authorList>
            <person name="Yang L."/>
        </authorList>
    </citation>
    <scope>NUCLEOTIDE SEQUENCE [LARGE SCALE GENOMIC DNA]</scope>
    <source>
        <strain evidence="3">JXDWG</strain>
        <tissue evidence="3">Leaf</tissue>
    </source>
</reference>
<keyword evidence="4" id="KW-1185">Reference proteome</keyword>
<evidence type="ECO:0000256" key="1">
    <source>
        <dbReference type="SAM" id="MobiDB-lite"/>
    </source>
</evidence>
<dbReference type="PANTHER" id="PTHR35830">
    <property type="entry name" value="OS05G0299200 PROTEIN"/>
    <property type="match status" value="1"/>
</dbReference>
<evidence type="ECO:0000313" key="3">
    <source>
        <dbReference type="EMBL" id="KAK9141331.1"/>
    </source>
</evidence>
<feature type="compositionally biased region" description="Basic residues" evidence="1">
    <location>
        <begin position="59"/>
        <end position="76"/>
    </location>
</feature>
<dbReference type="AlphaFoldDB" id="A0AAP0JWH2"/>
<dbReference type="PANTHER" id="PTHR35830:SF1">
    <property type="entry name" value="OS05G0299200 PROTEIN"/>
    <property type="match status" value="1"/>
</dbReference>
<feature type="compositionally biased region" description="Low complexity" evidence="1">
    <location>
        <begin position="1"/>
        <end position="12"/>
    </location>
</feature>
<gene>
    <name evidence="3" type="ORF">Scep_011012</name>
</gene>
<sequence length="488" mass="54052">MSALSSSSTRAHSITHHHHHHHHQWRLRFSNPNPNLPLLSTTAKTSAATSTTSRSLGGNRRRHHHRRRRGLRRTAKTKNPSFSPSSPSSSSFSSSDQKLEMVIDVEGLLDRASRSVRRILAESEARFDEFVWSGEEALSDLRTLVMVDPDRRVVVSFRRSSVRFIASCVIWSVVVVVVARVLVGVVVSLWSGYGGGGEGGDVVKRRDRSLGGREVVVGKMDRRGFDFKAPPSIVDNPLSASVRGGAVAASRDEAYKLGVSRRSKLPKWWPDSVSVSSSGPSALADQELHREAQRVIRAIMDNRMSGKDFTEDDIIQVRRICRKSGARVYIETANARDSFYRASVEFVLNTCCSSRIYSMELQLDGEDPRQFVAGLAGSLGLESIVASRIVSAGVAARTRSYFLQAWALEMQGKRNEAEMELSKICSIHKTFPPDESSPEMEMVARGLERHLKCEQREQLLNLLQGICDAESSKSAAEALGLEHTDLLS</sequence>
<feature type="compositionally biased region" description="Low complexity" evidence="1">
    <location>
        <begin position="38"/>
        <end position="58"/>
    </location>
</feature>
<feature type="compositionally biased region" description="Basic residues" evidence="1">
    <location>
        <begin position="13"/>
        <end position="26"/>
    </location>
</feature>
<organism evidence="3 4">
    <name type="scientific">Stephania cephalantha</name>
    <dbReference type="NCBI Taxonomy" id="152367"/>
    <lineage>
        <taxon>Eukaryota</taxon>
        <taxon>Viridiplantae</taxon>
        <taxon>Streptophyta</taxon>
        <taxon>Embryophyta</taxon>
        <taxon>Tracheophyta</taxon>
        <taxon>Spermatophyta</taxon>
        <taxon>Magnoliopsida</taxon>
        <taxon>Ranunculales</taxon>
        <taxon>Menispermaceae</taxon>
        <taxon>Menispermoideae</taxon>
        <taxon>Cissampelideae</taxon>
        <taxon>Stephania</taxon>
    </lineage>
</organism>
<keyword evidence="2" id="KW-0472">Membrane</keyword>
<evidence type="ECO:0000256" key="2">
    <source>
        <dbReference type="SAM" id="Phobius"/>
    </source>
</evidence>
<name>A0AAP0JWH2_9MAGN</name>